<protein>
    <submittedName>
        <fullName evidence="1">Uncharacterized protein</fullName>
    </submittedName>
</protein>
<dbReference type="AlphaFoldDB" id="A0A1H0TYF4"/>
<evidence type="ECO:0000313" key="1">
    <source>
        <dbReference type="EMBL" id="SDP58566.1"/>
    </source>
</evidence>
<reference evidence="2" key="1">
    <citation type="submission" date="2016-10" db="EMBL/GenBank/DDBJ databases">
        <authorList>
            <person name="Varghese N."/>
            <person name="Submissions S."/>
        </authorList>
    </citation>
    <scope>NUCLEOTIDE SEQUENCE [LARGE SCALE GENOMIC DNA]</scope>
    <source>
        <strain evidence="2">DSM 22329</strain>
    </source>
</reference>
<gene>
    <name evidence="1" type="ORF">SAMN04489867_3021</name>
</gene>
<dbReference type="Proteomes" id="UP000199077">
    <property type="component" value="Chromosome I"/>
</dbReference>
<sequence>MVAPQTDVSQLWVHGHTGRLQQTHLWQVEVIGYYLRLKAEGPNESWLHYAPPTIVSPGTRLSAVHVEMLTFGGARIDKLHVWAGARQIAAKDDLGLSSDTGTAIHLGEDGEDLRRFEIALDEPAPVTSGIALSFLITAKERLDALALAAVGISLSTAADDGAVATGPA</sequence>
<name>A0A1H0TYF4_9MICO</name>
<proteinExistence type="predicted"/>
<dbReference type="STRING" id="443156.SAMN04489867_3021"/>
<keyword evidence="2" id="KW-1185">Reference proteome</keyword>
<accession>A0A1H0TYF4</accession>
<evidence type="ECO:0000313" key="2">
    <source>
        <dbReference type="Proteomes" id="UP000199077"/>
    </source>
</evidence>
<dbReference type="EMBL" id="LT629711">
    <property type="protein sequence ID" value="SDP58566.1"/>
    <property type="molecule type" value="Genomic_DNA"/>
</dbReference>
<organism evidence="1 2">
    <name type="scientific">Pedococcus dokdonensis</name>
    <dbReference type="NCBI Taxonomy" id="443156"/>
    <lineage>
        <taxon>Bacteria</taxon>
        <taxon>Bacillati</taxon>
        <taxon>Actinomycetota</taxon>
        <taxon>Actinomycetes</taxon>
        <taxon>Micrococcales</taxon>
        <taxon>Intrasporangiaceae</taxon>
        <taxon>Pedococcus</taxon>
    </lineage>
</organism>